<dbReference type="EMBL" id="CP144690">
    <property type="protein sequence ID" value="WVY91294.1"/>
    <property type="molecule type" value="Genomic_DNA"/>
</dbReference>
<sequence>MFKFPNYYPISEKKNDHSIGHNNQQFHNFIYYASNFPKTSPNFTLTVRIHRRGRIGSLHPPHARRSGSARLLPPPPAIRRPAAESNCRGRSSYNWRNGREDPWPAIATREQRRA</sequence>
<accession>A0AAQ3MHX4</accession>
<name>A0AAQ3MHX4_VIGMU</name>
<keyword evidence="3" id="KW-1185">Reference proteome</keyword>
<reference evidence="2 3" key="1">
    <citation type="journal article" date="2023" name="Life. Sci Alliance">
        <title>Evolutionary insights into 3D genome organization and epigenetic landscape of Vigna mungo.</title>
        <authorList>
            <person name="Junaid A."/>
            <person name="Singh B."/>
            <person name="Bhatia S."/>
        </authorList>
    </citation>
    <scope>NUCLEOTIDE SEQUENCE [LARGE SCALE GENOMIC DNA]</scope>
    <source>
        <strain evidence="2">Urdbean</strain>
    </source>
</reference>
<evidence type="ECO:0000256" key="1">
    <source>
        <dbReference type="SAM" id="MobiDB-lite"/>
    </source>
</evidence>
<proteinExistence type="predicted"/>
<gene>
    <name evidence="2" type="ORF">V8G54_036808</name>
</gene>
<evidence type="ECO:0000313" key="3">
    <source>
        <dbReference type="Proteomes" id="UP001374535"/>
    </source>
</evidence>
<organism evidence="2 3">
    <name type="scientific">Vigna mungo</name>
    <name type="common">Black gram</name>
    <name type="synonym">Phaseolus mungo</name>
    <dbReference type="NCBI Taxonomy" id="3915"/>
    <lineage>
        <taxon>Eukaryota</taxon>
        <taxon>Viridiplantae</taxon>
        <taxon>Streptophyta</taxon>
        <taxon>Embryophyta</taxon>
        <taxon>Tracheophyta</taxon>
        <taxon>Spermatophyta</taxon>
        <taxon>Magnoliopsida</taxon>
        <taxon>eudicotyledons</taxon>
        <taxon>Gunneridae</taxon>
        <taxon>Pentapetalae</taxon>
        <taxon>rosids</taxon>
        <taxon>fabids</taxon>
        <taxon>Fabales</taxon>
        <taxon>Fabaceae</taxon>
        <taxon>Papilionoideae</taxon>
        <taxon>50 kb inversion clade</taxon>
        <taxon>NPAAA clade</taxon>
        <taxon>indigoferoid/millettioid clade</taxon>
        <taxon>Phaseoleae</taxon>
        <taxon>Vigna</taxon>
    </lineage>
</organism>
<dbReference type="Proteomes" id="UP001374535">
    <property type="component" value="Chromosome 11"/>
</dbReference>
<evidence type="ECO:0000313" key="2">
    <source>
        <dbReference type="EMBL" id="WVY91294.1"/>
    </source>
</evidence>
<protein>
    <submittedName>
        <fullName evidence="2">Uncharacterized protein</fullName>
    </submittedName>
</protein>
<dbReference type="AlphaFoldDB" id="A0AAQ3MHX4"/>
<feature type="region of interest" description="Disordered" evidence="1">
    <location>
        <begin position="55"/>
        <end position="114"/>
    </location>
</feature>